<evidence type="ECO:0000256" key="8">
    <source>
        <dbReference type="ARBA" id="ARBA00022519"/>
    </source>
</evidence>
<keyword evidence="8" id="KW-0997">Cell inner membrane</keyword>
<keyword evidence="17" id="KW-0443">Lipid metabolism</keyword>
<dbReference type="EMBL" id="UOYO01000020">
    <property type="protein sequence ID" value="VAY87200.1"/>
    <property type="molecule type" value="Genomic_DNA"/>
</dbReference>
<keyword evidence="10 22" id="KW-0812">Transmembrane</keyword>
<keyword evidence="19" id="KW-0594">Phospholipid biosynthesis</keyword>
<evidence type="ECO:0000256" key="19">
    <source>
        <dbReference type="ARBA" id="ARBA00023209"/>
    </source>
</evidence>
<evidence type="ECO:0000256" key="4">
    <source>
        <dbReference type="ARBA" id="ARBA00012133"/>
    </source>
</evidence>
<dbReference type="GO" id="GO:0005524">
    <property type="term" value="F:ATP binding"/>
    <property type="evidence" value="ECO:0007669"/>
    <property type="project" value="UniProtKB-KW"/>
</dbReference>
<keyword evidence="7" id="KW-0444">Lipid biosynthesis</keyword>
<keyword evidence="20" id="KW-1208">Phospholipid metabolism</keyword>
<evidence type="ECO:0000313" key="23">
    <source>
        <dbReference type="EMBL" id="VAY87200.1"/>
    </source>
</evidence>
<comment type="cofactor">
    <cofactor evidence="1">
        <name>Mg(2+)</name>
        <dbReference type="ChEBI" id="CHEBI:18420"/>
    </cofactor>
</comment>
<dbReference type="Pfam" id="PF01219">
    <property type="entry name" value="DAGK_prokar"/>
    <property type="match status" value="1"/>
</dbReference>
<dbReference type="InterPro" id="IPR033718">
    <property type="entry name" value="DAGK_prok"/>
</dbReference>
<protein>
    <recommendedName>
        <fullName evidence="5">Diacylglycerol kinase</fullName>
        <ecNumber evidence="4">2.7.1.107</ecNumber>
    </recommendedName>
    <alternativeName>
        <fullName evidence="21">Diglyceride kinase</fullName>
    </alternativeName>
</protein>
<sequence>MNNKPKYHIFRNTQYALDGFIHAFKSETSFKLELLAGIFIVPMIFIIDIQLSYKLILLCTAFLILIAELINSAIENVVDLVIVDIHPLAKSAKDIGATAVMFSIFLHLACWVIILIN</sequence>
<dbReference type="GO" id="GO:0005886">
    <property type="term" value="C:plasma membrane"/>
    <property type="evidence" value="ECO:0007669"/>
    <property type="project" value="UniProtKB-SubCell"/>
</dbReference>
<evidence type="ECO:0000256" key="18">
    <source>
        <dbReference type="ARBA" id="ARBA00023136"/>
    </source>
</evidence>
<accession>A0A3B1DSR4</accession>
<keyword evidence="9 23" id="KW-0808">Transferase</keyword>
<feature type="transmembrane region" description="Helical" evidence="22">
    <location>
        <begin position="32"/>
        <end position="49"/>
    </location>
</feature>
<dbReference type="InterPro" id="IPR036945">
    <property type="entry name" value="DAGK_sf"/>
</dbReference>
<evidence type="ECO:0000256" key="15">
    <source>
        <dbReference type="ARBA" id="ARBA00022842"/>
    </source>
</evidence>
<keyword evidence="14" id="KW-0067">ATP-binding</keyword>
<evidence type="ECO:0000256" key="6">
    <source>
        <dbReference type="ARBA" id="ARBA00022475"/>
    </source>
</evidence>
<organism evidence="23">
    <name type="scientific">hydrothermal vent metagenome</name>
    <dbReference type="NCBI Taxonomy" id="652676"/>
    <lineage>
        <taxon>unclassified sequences</taxon>
        <taxon>metagenomes</taxon>
        <taxon>ecological metagenomes</taxon>
    </lineage>
</organism>
<keyword evidence="11" id="KW-0479">Metal-binding</keyword>
<evidence type="ECO:0000256" key="7">
    <source>
        <dbReference type="ARBA" id="ARBA00022516"/>
    </source>
</evidence>
<evidence type="ECO:0000256" key="16">
    <source>
        <dbReference type="ARBA" id="ARBA00022989"/>
    </source>
</evidence>
<proteinExistence type="inferred from homology"/>
<evidence type="ECO:0000256" key="17">
    <source>
        <dbReference type="ARBA" id="ARBA00023098"/>
    </source>
</evidence>
<dbReference type="GO" id="GO:0006654">
    <property type="term" value="P:phosphatidic acid biosynthetic process"/>
    <property type="evidence" value="ECO:0007669"/>
    <property type="project" value="InterPro"/>
</dbReference>
<dbReference type="PANTHER" id="PTHR34299">
    <property type="entry name" value="DIACYLGLYCEROL KINASE"/>
    <property type="match status" value="1"/>
</dbReference>
<dbReference type="EC" id="2.7.1.107" evidence="4"/>
<evidence type="ECO:0000256" key="9">
    <source>
        <dbReference type="ARBA" id="ARBA00022679"/>
    </source>
</evidence>
<feature type="transmembrane region" description="Helical" evidence="22">
    <location>
        <begin position="95"/>
        <end position="116"/>
    </location>
</feature>
<evidence type="ECO:0000256" key="1">
    <source>
        <dbReference type="ARBA" id="ARBA00001946"/>
    </source>
</evidence>
<dbReference type="PROSITE" id="PS01069">
    <property type="entry name" value="DAGK_PROKAR"/>
    <property type="match status" value="1"/>
</dbReference>
<dbReference type="PANTHER" id="PTHR34299:SF1">
    <property type="entry name" value="DIACYLGLYCEROL KINASE"/>
    <property type="match status" value="1"/>
</dbReference>
<name>A0A3B1DSR4_9ZZZZ</name>
<keyword evidence="15" id="KW-0460">Magnesium</keyword>
<dbReference type="InterPro" id="IPR000829">
    <property type="entry name" value="DAGK"/>
</dbReference>
<dbReference type="AlphaFoldDB" id="A0A3B1DSR4"/>
<dbReference type="CDD" id="cd14264">
    <property type="entry name" value="DAGK_IM"/>
    <property type="match status" value="1"/>
</dbReference>
<evidence type="ECO:0000256" key="20">
    <source>
        <dbReference type="ARBA" id="ARBA00023264"/>
    </source>
</evidence>
<dbReference type="Gene3D" id="1.10.287.3610">
    <property type="match status" value="1"/>
</dbReference>
<keyword evidence="18 22" id="KW-0472">Membrane</keyword>
<feature type="transmembrane region" description="Helical" evidence="22">
    <location>
        <begin position="55"/>
        <end position="74"/>
    </location>
</feature>
<evidence type="ECO:0000256" key="13">
    <source>
        <dbReference type="ARBA" id="ARBA00022777"/>
    </source>
</evidence>
<evidence type="ECO:0000256" key="22">
    <source>
        <dbReference type="SAM" id="Phobius"/>
    </source>
</evidence>
<evidence type="ECO:0000256" key="21">
    <source>
        <dbReference type="ARBA" id="ARBA00031546"/>
    </source>
</evidence>
<evidence type="ECO:0000256" key="2">
    <source>
        <dbReference type="ARBA" id="ARBA00004429"/>
    </source>
</evidence>
<evidence type="ECO:0000256" key="14">
    <source>
        <dbReference type="ARBA" id="ARBA00022840"/>
    </source>
</evidence>
<evidence type="ECO:0000256" key="5">
    <source>
        <dbReference type="ARBA" id="ARBA00017575"/>
    </source>
</evidence>
<comment type="similarity">
    <text evidence="3">Belongs to the bacterial diacylglycerol kinase family.</text>
</comment>
<keyword evidence="6" id="KW-1003">Cell membrane</keyword>
<evidence type="ECO:0000256" key="3">
    <source>
        <dbReference type="ARBA" id="ARBA00005967"/>
    </source>
</evidence>
<dbReference type="GO" id="GO:0046872">
    <property type="term" value="F:metal ion binding"/>
    <property type="evidence" value="ECO:0007669"/>
    <property type="project" value="UniProtKB-KW"/>
</dbReference>
<reference evidence="23" key="1">
    <citation type="submission" date="2018-10" db="EMBL/GenBank/DDBJ databases">
        <authorList>
            <person name="Aoki K."/>
        </authorList>
    </citation>
    <scope>NUCLEOTIDE SEQUENCE</scope>
</reference>
<evidence type="ECO:0000256" key="12">
    <source>
        <dbReference type="ARBA" id="ARBA00022741"/>
    </source>
</evidence>
<gene>
    <name evidence="23" type="ORF">MNB_ARC-1_737</name>
</gene>
<comment type="subcellular location">
    <subcellularLocation>
        <location evidence="2">Cell inner membrane</location>
        <topology evidence="2">Multi-pass membrane protein</topology>
    </subcellularLocation>
</comment>
<keyword evidence="16 22" id="KW-1133">Transmembrane helix</keyword>
<keyword evidence="12" id="KW-0547">Nucleotide-binding</keyword>
<evidence type="ECO:0000256" key="11">
    <source>
        <dbReference type="ARBA" id="ARBA00022723"/>
    </source>
</evidence>
<dbReference type="GO" id="GO:0004143">
    <property type="term" value="F:ATP-dependent diacylglycerol kinase activity"/>
    <property type="evidence" value="ECO:0007669"/>
    <property type="project" value="UniProtKB-EC"/>
</dbReference>
<evidence type="ECO:0000256" key="10">
    <source>
        <dbReference type="ARBA" id="ARBA00022692"/>
    </source>
</evidence>
<keyword evidence="13 23" id="KW-0418">Kinase</keyword>